<feature type="chain" id="PRO_5009307253" evidence="2">
    <location>
        <begin position="18"/>
        <end position="763"/>
    </location>
</feature>
<dbReference type="InterPro" id="IPR006954">
    <property type="entry name" value="Mlt-10-like"/>
</dbReference>
<dbReference type="WBParaSite" id="Csp11.Scaffold559.g3856.t2">
    <property type="protein sequence ID" value="Csp11.Scaffold559.g3856.t2"/>
    <property type="gene ID" value="Csp11.Scaffold559.g3856"/>
</dbReference>
<keyword evidence="3" id="KW-1185">Reference proteome</keyword>
<keyword evidence="1" id="KW-0812">Transmembrane</keyword>
<dbReference type="Proteomes" id="UP000095282">
    <property type="component" value="Unplaced"/>
</dbReference>
<keyword evidence="2" id="KW-0732">Signal</keyword>
<dbReference type="eggNOG" id="ENOG502QWQN">
    <property type="taxonomic scope" value="Eukaryota"/>
</dbReference>
<sequence>MILNVFALFAILGISSGSIVSRDPPTESSTLIPDFPWLQNVAKIEFTTSKPRSAIRDGLVEEVKSGRIPKELVPFVNLTKIDELKKEHNETLDFIIRDEDVADVPDDDVEHRKVNTLTHDGNKTIITISDEARDDLYKHWMDQSLAGLMGAVVTNMARITVHLLTVNSHRKRNRADNEAFKTTLGHYEKYVKSGAEEFRVKRASGFTIFDEMENKRQAAIRSNVQTRKSYTLRENKSLSPLALIARKLTELVRAGKNKQEPAKRWQEVIQEIKDESYRIKGKKRNKERMKRKFSKFVSTMKEAGINPRKALNTMGMEDLFEDDPILSEKEMDLRDRKEMMDRMSPDDKIMHEPIKLIREAIKIGMTMAGRNGSEIGDKKIALLSPQFMSILPDEVANDTVSLLSPSILSLHGEGSAIDRQLSLTKALKLMEDTGQEEWMNFVLEASGVTETVDKMRQVEAKEEAEEMRRDYVDKDGKPLFFSKENVTEIYGEYEATKLDIIKGIYDTMSKEQMDSMNTTGYSIMDDKQLEMLYGAGSPYNDSEVLDKFRGIPKESMPARIEENIRMIAKEEMKFELSRKKDIVLSPLVLTSLVNDPVTASQSIILSPVLLAPLIFSPSIYGNVILSPWVFVPVLVSPRILGAVVLSPVVFSPAILTPLCMVPIILSPGVGLPFILSPFILSPFILSPVVMAPLILSPFALSPFIGIPNALTPLVLSPFVLSPLVLSPPFLSAFVLNPYALSPAVLSNGALFTAVLSPSWLSTL</sequence>
<protein>
    <submittedName>
        <fullName evidence="4">Secreted protein</fullName>
    </submittedName>
</protein>
<dbReference type="STRING" id="1561998.A0A1I7T9X3"/>
<feature type="signal peptide" evidence="2">
    <location>
        <begin position="1"/>
        <end position="17"/>
    </location>
</feature>
<feature type="transmembrane region" description="Helical" evidence="1">
    <location>
        <begin position="671"/>
        <end position="691"/>
    </location>
</feature>
<dbReference type="PANTHER" id="PTHR21523">
    <property type="match status" value="1"/>
</dbReference>
<evidence type="ECO:0000256" key="2">
    <source>
        <dbReference type="SAM" id="SignalP"/>
    </source>
</evidence>
<organism evidence="3 4">
    <name type="scientific">Caenorhabditis tropicalis</name>
    <dbReference type="NCBI Taxonomy" id="1561998"/>
    <lineage>
        <taxon>Eukaryota</taxon>
        <taxon>Metazoa</taxon>
        <taxon>Ecdysozoa</taxon>
        <taxon>Nematoda</taxon>
        <taxon>Chromadorea</taxon>
        <taxon>Rhabditida</taxon>
        <taxon>Rhabditina</taxon>
        <taxon>Rhabditomorpha</taxon>
        <taxon>Rhabditoidea</taxon>
        <taxon>Rhabditidae</taxon>
        <taxon>Peloderinae</taxon>
        <taxon>Caenorhabditis</taxon>
    </lineage>
</organism>
<evidence type="ECO:0000256" key="1">
    <source>
        <dbReference type="SAM" id="Phobius"/>
    </source>
</evidence>
<proteinExistence type="predicted"/>
<reference evidence="4" key="1">
    <citation type="submission" date="2016-11" db="UniProtKB">
        <authorList>
            <consortium name="WormBaseParasite"/>
        </authorList>
    </citation>
    <scope>IDENTIFICATION</scope>
</reference>
<dbReference type="Pfam" id="PF04870">
    <property type="entry name" value="Moulting_cycle"/>
    <property type="match status" value="1"/>
</dbReference>
<keyword evidence="1" id="KW-0472">Membrane</keyword>
<feature type="transmembrane region" description="Helical" evidence="1">
    <location>
        <begin position="698"/>
        <end position="720"/>
    </location>
</feature>
<feature type="transmembrane region" description="Helical" evidence="1">
    <location>
        <begin position="642"/>
        <end position="665"/>
    </location>
</feature>
<keyword evidence="1" id="KW-1133">Transmembrane helix</keyword>
<dbReference type="AlphaFoldDB" id="A0A1I7T9X3"/>
<evidence type="ECO:0000313" key="4">
    <source>
        <dbReference type="WBParaSite" id="Csp11.Scaffold559.g3856.t2"/>
    </source>
</evidence>
<feature type="transmembrane region" description="Helical" evidence="1">
    <location>
        <begin position="740"/>
        <end position="760"/>
    </location>
</feature>
<dbReference type="PANTHER" id="PTHR21523:SF10">
    <property type="entry name" value="MLT-TEN (MLT-10) RELATED"/>
    <property type="match status" value="1"/>
</dbReference>
<name>A0A1I7T9X3_9PELO</name>
<feature type="transmembrane region" description="Helical" evidence="1">
    <location>
        <begin position="609"/>
        <end position="635"/>
    </location>
</feature>
<evidence type="ECO:0000313" key="3">
    <source>
        <dbReference type="Proteomes" id="UP000095282"/>
    </source>
</evidence>
<accession>A0A1I7T9X3</accession>